<evidence type="ECO:0000256" key="1">
    <source>
        <dbReference type="ARBA" id="ARBA00004651"/>
    </source>
</evidence>
<proteinExistence type="inferred from homology"/>
<keyword evidence="10 14" id="KW-0472">Membrane</keyword>
<dbReference type="PANTHER" id="PTHR12011:SF347">
    <property type="entry name" value="FI21270P1-RELATED"/>
    <property type="match status" value="1"/>
</dbReference>
<evidence type="ECO:0000256" key="6">
    <source>
        <dbReference type="ARBA" id="ARBA00022729"/>
    </source>
</evidence>
<protein>
    <submittedName>
        <fullName evidence="17">Putative G-protein coupled receptor 133</fullName>
    </submittedName>
</protein>
<dbReference type="GO" id="GO:0007166">
    <property type="term" value="P:cell surface receptor signaling pathway"/>
    <property type="evidence" value="ECO:0007669"/>
    <property type="project" value="InterPro"/>
</dbReference>
<name>A0A2B4S306_STYPI</name>
<evidence type="ECO:0000256" key="10">
    <source>
        <dbReference type="ARBA" id="ARBA00023136"/>
    </source>
</evidence>
<keyword evidence="18" id="KW-1185">Reference proteome</keyword>
<evidence type="ECO:0000256" key="13">
    <source>
        <dbReference type="SAM" id="MobiDB-lite"/>
    </source>
</evidence>
<evidence type="ECO:0000259" key="16">
    <source>
        <dbReference type="PROSITE" id="PS50261"/>
    </source>
</evidence>
<feature type="domain" description="G-protein coupled receptors family 2 profile 2" evidence="16">
    <location>
        <begin position="454"/>
        <end position="694"/>
    </location>
</feature>
<dbReference type="PROSITE" id="PS00650">
    <property type="entry name" value="G_PROTEIN_RECEP_F2_2"/>
    <property type="match status" value="1"/>
</dbReference>
<dbReference type="STRING" id="50429.A0A2B4S306"/>
<dbReference type="PROSITE" id="PS50261">
    <property type="entry name" value="G_PROTEIN_RECEP_F2_4"/>
    <property type="match status" value="1"/>
</dbReference>
<keyword evidence="7" id="KW-0677">Repeat</keyword>
<dbReference type="GO" id="GO:0004930">
    <property type="term" value="F:G protein-coupled receptor activity"/>
    <property type="evidence" value="ECO:0007669"/>
    <property type="project" value="InterPro"/>
</dbReference>
<dbReference type="Gene3D" id="1.20.1070.10">
    <property type="entry name" value="Rhodopsin 7-helix transmembrane proteins"/>
    <property type="match status" value="1"/>
</dbReference>
<dbReference type="FunFam" id="1.20.1070.10:FF:000054">
    <property type="entry name" value="Adhesion G protein-coupled receptor E3"/>
    <property type="match status" value="1"/>
</dbReference>
<evidence type="ECO:0000256" key="11">
    <source>
        <dbReference type="ARBA" id="ARBA00023157"/>
    </source>
</evidence>
<dbReference type="SUPFAM" id="SSF81321">
    <property type="entry name" value="Family A G protein-coupled receptor-like"/>
    <property type="match status" value="1"/>
</dbReference>
<keyword evidence="4" id="KW-0245">EGF-like domain</keyword>
<reference evidence="18" key="1">
    <citation type="journal article" date="2017" name="bioRxiv">
        <title>Comparative analysis of the genomes of Stylophora pistillata and Acropora digitifera provides evidence for extensive differences between species of corals.</title>
        <authorList>
            <person name="Voolstra C.R."/>
            <person name="Li Y."/>
            <person name="Liew Y.J."/>
            <person name="Baumgarten S."/>
            <person name="Zoccola D."/>
            <person name="Flot J.-F."/>
            <person name="Tambutte S."/>
            <person name="Allemand D."/>
            <person name="Aranda M."/>
        </authorList>
    </citation>
    <scope>NUCLEOTIDE SEQUENCE [LARGE SCALE GENOMIC DNA]</scope>
</reference>
<dbReference type="InterPro" id="IPR017983">
    <property type="entry name" value="GPCR_2_secretin-like_CS"/>
</dbReference>
<dbReference type="PANTHER" id="PTHR12011">
    <property type="entry name" value="ADHESION G-PROTEIN COUPLED RECEPTOR"/>
    <property type="match status" value="1"/>
</dbReference>
<dbReference type="InterPro" id="IPR057244">
    <property type="entry name" value="GAIN_B"/>
</dbReference>
<dbReference type="Pfam" id="PF00002">
    <property type="entry name" value="7tm_2"/>
    <property type="match status" value="1"/>
</dbReference>
<comment type="subcellular location">
    <subcellularLocation>
        <location evidence="1">Cell membrane</location>
        <topology evidence="1">Multi-pass membrane protein</topology>
    </subcellularLocation>
</comment>
<keyword evidence="6" id="KW-0732">Signal</keyword>
<keyword evidence="9 14" id="KW-1133">Transmembrane helix</keyword>
<dbReference type="GO" id="GO:0005886">
    <property type="term" value="C:plasma membrane"/>
    <property type="evidence" value="ECO:0007669"/>
    <property type="project" value="UniProtKB-SubCell"/>
</dbReference>
<dbReference type="Proteomes" id="UP000225706">
    <property type="component" value="Unassembled WGS sequence"/>
</dbReference>
<feature type="transmembrane region" description="Helical" evidence="14">
    <location>
        <begin position="518"/>
        <end position="540"/>
    </location>
</feature>
<sequence>MQFQTRCNGSSTPLTTHGCDGKFYQKNRQKFFDQISSSLQQKEETISTVFCSQSRKYWSNCSSEFYSEINWNCTGRSQYIFISCKGSQEGNSTLHPTRMCCQVSFKKENSSLTASCLEIFGARNVSSMQTNNIKKWHCEWEWYALNISQQTFGPGDKRMLGTYYRYTGRRNKTHLQTCHSTEKITQTTRTTSLPPVTQSSTASTFPSSNRRNASSTIIGKVTTLGKNLTEFVHYESWNCSAEMIAELLPKIEDRVHSFLREILDSQAVELPSFFSRIIELHGVIATSVNKTLKVPSTAGAGQSHGLLVLPPGSIDIKNERLAIITVVLKFASLCNDKEGLALGSLPEKRSSVLKSPIVSVLGMTNKSNVHTLQKNATLRFRIKRDNQSSVGCRFLRNSSGSKPFWSDKGMTFKDNYEKNFTSCLTNHLTSFAVLINYNDDQSQSKLTEEEFKALDLITKIGCGFAISCLLGVIVTFSCVRTLSAMRYRIHIHLCVALVAAQLIFVTGIDATGIKEVCIAVAVMLHYFFTASFVWMCIEAVHMFFKIVSVFNIQRIRMRHYVALGWGVPAVIVAVSATVYNEGYGTSKFCWLSLEGDFIWAFLTPVVVIVLINAFVLVAITAVRISLKDNPLTPHENRKFNAALKTVVVLFPLLGLSWFFGFMWVLTSSRPFLYAFVILSSLQGVFILLFHCIGNREVRSSIKQIKDRHSLESSIRHEQKFREGQRNDKSSNGANYAESRVLLTKVSGLKKSKEQVEKATDV</sequence>
<evidence type="ECO:0000256" key="2">
    <source>
        <dbReference type="ARBA" id="ARBA00007343"/>
    </source>
</evidence>
<evidence type="ECO:0000256" key="4">
    <source>
        <dbReference type="ARBA" id="ARBA00022536"/>
    </source>
</evidence>
<feature type="transmembrane region" description="Helical" evidence="14">
    <location>
        <begin position="599"/>
        <end position="622"/>
    </location>
</feature>
<dbReference type="AlphaFoldDB" id="A0A2B4S306"/>
<dbReference type="InterPro" id="IPR000203">
    <property type="entry name" value="GPS"/>
</dbReference>
<dbReference type="InterPro" id="IPR000832">
    <property type="entry name" value="GPCR_2_secretin-like"/>
</dbReference>
<accession>A0A2B4S306</accession>
<keyword evidence="5 14" id="KW-0812">Transmembrane</keyword>
<dbReference type="InterPro" id="IPR017981">
    <property type="entry name" value="GPCR_2-like_7TM"/>
</dbReference>
<feature type="region of interest" description="Disordered" evidence="13">
    <location>
        <begin position="180"/>
        <end position="212"/>
    </location>
</feature>
<evidence type="ECO:0000256" key="3">
    <source>
        <dbReference type="ARBA" id="ARBA00022475"/>
    </source>
</evidence>
<dbReference type="EMBL" id="LSMT01000208">
    <property type="protein sequence ID" value="PFX23423.1"/>
    <property type="molecule type" value="Genomic_DNA"/>
</dbReference>
<dbReference type="Gene3D" id="2.60.220.50">
    <property type="match status" value="1"/>
</dbReference>
<evidence type="ECO:0000256" key="12">
    <source>
        <dbReference type="ARBA" id="ARBA00023180"/>
    </source>
</evidence>
<evidence type="ECO:0000256" key="5">
    <source>
        <dbReference type="ARBA" id="ARBA00022692"/>
    </source>
</evidence>
<feature type="transmembrane region" description="Helical" evidence="14">
    <location>
        <begin position="671"/>
        <end position="692"/>
    </location>
</feature>
<evidence type="ECO:0000256" key="9">
    <source>
        <dbReference type="ARBA" id="ARBA00022989"/>
    </source>
</evidence>
<comment type="similarity">
    <text evidence="2">Belongs to the G-protein coupled receptor 2 family. Adhesion G-protein coupled receptor (ADGR) subfamily.</text>
</comment>
<dbReference type="PRINTS" id="PR00249">
    <property type="entry name" value="GPCRSECRETIN"/>
</dbReference>
<evidence type="ECO:0000256" key="7">
    <source>
        <dbReference type="ARBA" id="ARBA00022737"/>
    </source>
</evidence>
<dbReference type="InterPro" id="IPR046338">
    <property type="entry name" value="GAIN_dom_sf"/>
</dbReference>
<keyword evidence="17" id="KW-0675">Receptor</keyword>
<organism evidence="17 18">
    <name type="scientific">Stylophora pistillata</name>
    <name type="common">Smooth cauliflower coral</name>
    <dbReference type="NCBI Taxonomy" id="50429"/>
    <lineage>
        <taxon>Eukaryota</taxon>
        <taxon>Metazoa</taxon>
        <taxon>Cnidaria</taxon>
        <taxon>Anthozoa</taxon>
        <taxon>Hexacorallia</taxon>
        <taxon>Scleractinia</taxon>
        <taxon>Astrocoeniina</taxon>
        <taxon>Pocilloporidae</taxon>
        <taxon>Stylophora</taxon>
    </lineage>
</organism>
<feature type="transmembrane region" description="Helical" evidence="14">
    <location>
        <begin position="456"/>
        <end position="479"/>
    </location>
</feature>
<evidence type="ECO:0000313" key="17">
    <source>
        <dbReference type="EMBL" id="PFX23423.1"/>
    </source>
</evidence>
<evidence type="ECO:0000313" key="18">
    <source>
        <dbReference type="Proteomes" id="UP000225706"/>
    </source>
</evidence>
<comment type="caution">
    <text evidence="17">The sequence shown here is derived from an EMBL/GenBank/DDBJ whole genome shotgun (WGS) entry which is preliminary data.</text>
</comment>
<keyword evidence="12" id="KW-0325">Glycoprotein</keyword>
<keyword evidence="11" id="KW-1015">Disulfide bond</keyword>
<evidence type="ECO:0000256" key="14">
    <source>
        <dbReference type="SAM" id="Phobius"/>
    </source>
</evidence>
<feature type="region of interest" description="Disordered" evidence="13">
    <location>
        <begin position="714"/>
        <end position="736"/>
    </location>
</feature>
<feature type="transmembrane region" description="Helical" evidence="14">
    <location>
        <begin position="560"/>
        <end position="579"/>
    </location>
</feature>
<keyword evidence="3" id="KW-1003">Cell membrane</keyword>
<evidence type="ECO:0000256" key="8">
    <source>
        <dbReference type="ARBA" id="ARBA00022837"/>
    </source>
</evidence>
<dbReference type="PROSITE" id="PS50221">
    <property type="entry name" value="GAIN_B"/>
    <property type="match status" value="1"/>
</dbReference>
<evidence type="ECO:0000259" key="15">
    <source>
        <dbReference type="PROSITE" id="PS50221"/>
    </source>
</evidence>
<feature type="domain" description="GAIN-B" evidence="15">
    <location>
        <begin position="280"/>
        <end position="441"/>
    </location>
</feature>
<feature type="transmembrane region" description="Helical" evidence="14">
    <location>
        <begin position="642"/>
        <end position="665"/>
    </location>
</feature>
<keyword evidence="8" id="KW-0106">Calcium</keyword>
<feature type="transmembrane region" description="Helical" evidence="14">
    <location>
        <begin position="491"/>
        <end position="512"/>
    </location>
</feature>
<gene>
    <name evidence="17" type="primary">GPR133</name>
    <name evidence="17" type="ORF">AWC38_SpisGene12049</name>
</gene>
<dbReference type="Pfam" id="PF01825">
    <property type="entry name" value="GPS"/>
    <property type="match status" value="1"/>
</dbReference>
<dbReference type="OrthoDB" id="5989775at2759"/>
<feature type="compositionally biased region" description="Basic and acidic residues" evidence="13">
    <location>
        <begin position="714"/>
        <end position="728"/>
    </location>
</feature>